<reference evidence="1" key="2">
    <citation type="submission" date="2021-05" db="EMBL/GenBank/DDBJ databases">
        <title>Protein family content uncovers lineage relationships and bacterial pathway maintenance mechanisms in DPANN archaea.</title>
        <authorList>
            <person name="Castelle C.J."/>
            <person name="Meheust R."/>
            <person name="Jaffe A.L."/>
            <person name="Seitz K."/>
            <person name="Gong X."/>
            <person name="Baker B.J."/>
            <person name="Banfield J.F."/>
        </authorList>
    </citation>
    <scope>NUCLEOTIDE SEQUENCE</scope>
    <source>
        <strain evidence="1">RIFCSPLOWO2_01_FULL_AR10_48_17</strain>
    </source>
</reference>
<gene>
    <name evidence="1" type="ORF">J4215_03525</name>
</gene>
<evidence type="ECO:0000313" key="2">
    <source>
        <dbReference type="Proteomes" id="UP000675968"/>
    </source>
</evidence>
<accession>A0A8T4L4Y4</accession>
<protein>
    <recommendedName>
        <fullName evidence="3">Nucleotidyltransferase family protein</fullName>
    </recommendedName>
</protein>
<name>A0A8T4L4Y4_9ARCH</name>
<comment type="caution">
    <text evidence="1">The sequence shown here is derived from an EMBL/GenBank/DDBJ whole genome shotgun (WGS) entry which is preliminary data.</text>
</comment>
<evidence type="ECO:0008006" key="3">
    <source>
        <dbReference type="Google" id="ProtNLM"/>
    </source>
</evidence>
<proteinExistence type="predicted"/>
<organism evidence="1 2">
    <name type="scientific">Candidatus Iainarchaeum sp</name>
    <dbReference type="NCBI Taxonomy" id="3101447"/>
    <lineage>
        <taxon>Archaea</taxon>
        <taxon>Candidatus Iainarchaeota</taxon>
        <taxon>Candidatus Iainarchaeia</taxon>
        <taxon>Candidatus Iainarchaeales</taxon>
        <taxon>Candidatus Iainarchaeaceae</taxon>
        <taxon>Candidatus Iainarchaeum</taxon>
    </lineage>
</organism>
<dbReference type="EMBL" id="JAGVWC010000010">
    <property type="protein sequence ID" value="MBS3061627.1"/>
    <property type="molecule type" value="Genomic_DNA"/>
</dbReference>
<dbReference type="AlphaFoldDB" id="A0A8T4L4Y4"/>
<evidence type="ECO:0000313" key="1">
    <source>
        <dbReference type="EMBL" id="MBS3061627.1"/>
    </source>
</evidence>
<sequence length="249" mass="29094">MTRSIFKKIIALRTPLRGMVPKIRIQYLVPAKTAFGRRIRRLDRSQPSHSRELATRKIVLPMAKTILGSYMAGLLLVGSAQTSIRAAQHNPILRLSKKEESDVDLVVVSPHRCDSFEFLNRFHRFSKAVHETFLQHGIPFEPHVMYRLLRHPPRSIEAVRQLELVPPDGPRLKNRLKSPFQIIYGKELQLAVNEFFSTEEQDEVRLQMIQRKMKKLPFKVKRRAKRKALNEAVRKIQNRRRVQRANGEQ</sequence>
<reference evidence="1" key="1">
    <citation type="submission" date="2021-03" db="EMBL/GenBank/DDBJ databases">
        <authorList>
            <person name="Jaffe A."/>
        </authorList>
    </citation>
    <scope>NUCLEOTIDE SEQUENCE</scope>
    <source>
        <strain evidence="1">RIFCSPLOWO2_01_FULL_AR10_48_17</strain>
    </source>
</reference>
<dbReference type="Proteomes" id="UP000675968">
    <property type="component" value="Unassembled WGS sequence"/>
</dbReference>